<keyword evidence="2" id="KW-1185">Reference proteome</keyword>
<name>A0ABQ8C0V0_BRANA</name>
<comment type="caution">
    <text evidence="1">The sequence shown here is derived from an EMBL/GenBank/DDBJ whole genome shotgun (WGS) entry which is preliminary data.</text>
</comment>
<protein>
    <submittedName>
        <fullName evidence="1">Uncharacterized protein</fullName>
    </submittedName>
</protein>
<proteinExistence type="predicted"/>
<reference evidence="1 2" key="1">
    <citation type="submission" date="2021-05" db="EMBL/GenBank/DDBJ databases">
        <title>Genome Assembly of Synthetic Allotetraploid Brassica napus Reveals Homoeologous Exchanges between Subgenomes.</title>
        <authorList>
            <person name="Davis J.T."/>
        </authorList>
    </citation>
    <scope>NUCLEOTIDE SEQUENCE [LARGE SCALE GENOMIC DNA]</scope>
    <source>
        <strain evidence="2">cv. Da-Ae</strain>
        <tissue evidence="1">Seedling</tissue>
    </source>
</reference>
<evidence type="ECO:0000313" key="1">
    <source>
        <dbReference type="EMBL" id="KAH0910685.1"/>
    </source>
</evidence>
<evidence type="ECO:0000313" key="2">
    <source>
        <dbReference type="Proteomes" id="UP000824890"/>
    </source>
</evidence>
<gene>
    <name evidence="1" type="ORF">HID58_034006</name>
</gene>
<accession>A0ABQ8C0V0</accession>
<sequence>MDLVPNSVEPALCVMVKGLAEVAYKSAYQAMKKYNNVQLAEDHVAHRQARALERSQIFNQTTTELSIDEKDNIYDDFEKTYENDEDQIEALS</sequence>
<dbReference type="Proteomes" id="UP000824890">
    <property type="component" value="Unassembled WGS sequence"/>
</dbReference>
<organism evidence="1 2">
    <name type="scientific">Brassica napus</name>
    <name type="common">Rape</name>
    <dbReference type="NCBI Taxonomy" id="3708"/>
    <lineage>
        <taxon>Eukaryota</taxon>
        <taxon>Viridiplantae</taxon>
        <taxon>Streptophyta</taxon>
        <taxon>Embryophyta</taxon>
        <taxon>Tracheophyta</taxon>
        <taxon>Spermatophyta</taxon>
        <taxon>Magnoliopsida</taxon>
        <taxon>eudicotyledons</taxon>
        <taxon>Gunneridae</taxon>
        <taxon>Pentapetalae</taxon>
        <taxon>rosids</taxon>
        <taxon>malvids</taxon>
        <taxon>Brassicales</taxon>
        <taxon>Brassicaceae</taxon>
        <taxon>Brassiceae</taxon>
        <taxon>Brassica</taxon>
    </lineage>
</organism>
<dbReference type="EMBL" id="JAGKQM010000009">
    <property type="protein sequence ID" value="KAH0910685.1"/>
    <property type="molecule type" value="Genomic_DNA"/>
</dbReference>